<name>A0ABW1ZTW4_9DEIO</name>
<keyword evidence="2" id="KW-1185">Reference proteome</keyword>
<reference evidence="2" key="1">
    <citation type="journal article" date="2019" name="Int. J. Syst. Evol. Microbiol.">
        <title>The Global Catalogue of Microorganisms (GCM) 10K type strain sequencing project: providing services to taxonomists for standard genome sequencing and annotation.</title>
        <authorList>
            <consortium name="The Broad Institute Genomics Platform"/>
            <consortium name="The Broad Institute Genome Sequencing Center for Infectious Disease"/>
            <person name="Wu L."/>
            <person name="Ma J."/>
        </authorList>
    </citation>
    <scope>NUCLEOTIDE SEQUENCE [LARGE SCALE GENOMIC DNA]</scope>
    <source>
        <strain evidence="2">CCUG 63830</strain>
    </source>
</reference>
<comment type="caution">
    <text evidence="1">The sequence shown here is derived from an EMBL/GenBank/DDBJ whole genome shotgun (WGS) entry which is preliminary data.</text>
</comment>
<gene>
    <name evidence="1" type="ORF">ACFP90_27725</name>
</gene>
<organism evidence="1 2">
    <name type="scientific">Deinococcus multiflagellatus</name>
    <dbReference type="NCBI Taxonomy" id="1656887"/>
    <lineage>
        <taxon>Bacteria</taxon>
        <taxon>Thermotogati</taxon>
        <taxon>Deinococcota</taxon>
        <taxon>Deinococci</taxon>
        <taxon>Deinococcales</taxon>
        <taxon>Deinococcaceae</taxon>
        <taxon>Deinococcus</taxon>
    </lineage>
</organism>
<protein>
    <recommendedName>
        <fullName evidence="3">Aminoglycoside phosphotransferase</fullName>
    </recommendedName>
</protein>
<evidence type="ECO:0000313" key="2">
    <source>
        <dbReference type="Proteomes" id="UP001596317"/>
    </source>
</evidence>
<dbReference type="Proteomes" id="UP001596317">
    <property type="component" value="Unassembled WGS sequence"/>
</dbReference>
<sequence length="105" mass="11092">MLAPALTLALDEVRATLPSGVAPTLAPGAHDRLHLVLRRGQQAGAVALDPASQTPQRVRDAAAWLAWQVDTLPPCGPGQAPTVLARRQAGGWFELFRGERPGLEA</sequence>
<dbReference type="EMBL" id="JBHSWB010000004">
    <property type="protein sequence ID" value="MFC6663786.1"/>
    <property type="molecule type" value="Genomic_DNA"/>
</dbReference>
<evidence type="ECO:0008006" key="3">
    <source>
        <dbReference type="Google" id="ProtNLM"/>
    </source>
</evidence>
<proteinExistence type="predicted"/>
<dbReference type="RefSeq" id="WP_224609975.1">
    <property type="nucleotide sequence ID" value="NZ_JAIQXV010000012.1"/>
</dbReference>
<evidence type="ECO:0000313" key="1">
    <source>
        <dbReference type="EMBL" id="MFC6663786.1"/>
    </source>
</evidence>
<accession>A0ABW1ZTW4</accession>